<dbReference type="Pfam" id="PF07589">
    <property type="entry name" value="PEP-CTERM"/>
    <property type="match status" value="1"/>
</dbReference>
<organism evidence="2">
    <name type="scientific">hydrothermal vent metagenome</name>
    <dbReference type="NCBI Taxonomy" id="652676"/>
    <lineage>
        <taxon>unclassified sequences</taxon>
        <taxon>metagenomes</taxon>
        <taxon>ecological metagenomes</taxon>
    </lineage>
</organism>
<dbReference type="NCBIfam" id="TIGR02595">
    <property type="entry name" value="PEP_CTERM"/>
    <property type="match status" value="1"/>
</dbReference>
<feature type="domain" description="Ice-binding protein C-terminal" evidence="1">
    <location>
        <begin position="150"/>
        <end position="175"/>
    </location>
</feature>
<dbReference type="InterPro" id="IPR013424">
    <property type="entry name" value="Ice-binding_C"/>
</dbReference>
<dbReference type="AlphaFoldDB" id="A0A3B0WWT1"/>
<protein>
    <recommendedName>
        <fullName evidence="1">Ice-binding protein C-terminal domain-containing protein</fullName>
    </recommendedName>
</protein>
<sequence>MKLSHLILTGVCTIAINMPAKAAVVWNLNDFFFDSQAVQGYFVWNEDNNSISDWNIATGAFSDSPDYYNPSGSSSTLNTASNQTLLFNDGSSNWQFRIGVEDLDLLDISGTIVYLKSNLSVGSTGFLECRNCGPFRYGDTGGYLTSAVSPVPEPSAITLMLGGLGLVGFMAARRRKALR</sequence>
<accession>A0A3B0WWT1</accession>
<name>A0A3B0WWT1_9ZZZZ</name>
<proteinExistence type="predicted"/>
<gene>
    <name evidence="2" type="ORF">MNBD_GAMMA04-1640</name>
</gene>
<evidence type="ECO:0000259" key="1">
    <source>
        <dbReference type="Pfam" id="PF07589"/>
    </source>
</evidence>
<evidence type="ECO:0000313" key="2">
    <source>
        <dbReference type="EMBL" id="VAW48806.1"/>
    </source>
</evidence>
<reference evidence="2" key="1">
    <citation type="submission" date="2018-06" db="EMBL/GenBank/DDBJ databases">
        <authorList>
            <person name="Zhirakovskaya E."/>
        </authorList>
    </citation>
    <scope>NUCLEOTIDE SEQUENCE</scope>
</reference>
<dbReference type="EMBL" id="UOFB01000292">
    <property type="protein sequence ID" value="VAW48806.1"/>
    <property type="molecule type" value="Genomic_DNA"/>
</dbReference>